<dbReference type="AlphaFoldDB" id="A0A5P9XQY9"/>
<keyword evidence="3" id="KW-0238">DNA-binding</keyword>
<dbReference type="InterPro" id="IPR000055">
    <property type="entry name" value="Restrct_endonuc_typeI_TRD"/>
</dbReference>
<dbReference type="InterPro" id="IPR052021">
    <property type="entry name" value="Type-I_RS_S_subunit"/>
</dbReference>
<comment type="similarity">
    <text evidence="1">Belongs to the type-I restriction system S methylase family.</text>
</comment>
<dbReference type="PANTHER" id="PTHR30408:SF12">
    <property type="entry name" value="TYPE I RESTRICTION ENZYME MJAVIII SPECIFICITY SUBUNIT"/>
    <property type="match status" value="1"/>
</dbReference>
<evidence type="ECO:0000256" key="3">
    <source>
        <dbReference type="ARBA" id="ARBA00023125"/>
    </source>
</evidence>
<evidence type="ECO:0000256" key="1">
    <source>
        <dbReference type="ARBA" id="ARBA00010923"/>
    </source>
</evidence>
<evidence type="ECO:0000256" key="2">
    <source>
        <dbReference type="ARBA" id="ARBA00022747"/>
    </source>
</evidence>
<evidence type="ECO:0000313" key="6">
    <source>
        <dbReference type="Proteomes" id="UP000363590"/>
    </source>
</evidence>
<organism evidence="5 6">
    <name type="scientific">Acidithiobacillus thiooxidans ATCC 19377</name>
    <dbReference type="NCBI Taxonomy" id="637390"/>
    <lineage>
        <taxon>Bacteria</taxon>
        <taxon>Pseudomonadati</taxon>
        <taxon>Pseudomonadota</taxon>
        <taxon>Acidithiobacillia</taxon>
        <taxon>Acidithiobacillales</taxon>
        <taxon>Acidithiobacillaceae</taxon>
        <taxon>Acidithiobacillus</taxon>
    </lineage>
</organism>
<reference evidence="5 6" key="1">
    <citation type="submission" date="2019-10" db="EMBL/GenBank/DDBJ databases">
        <authorList>
            <person name="Wang R."/>
        </authorList>
    </citation>
    <scope>NUCLEOTIDE SEQUENCE [LARGE SCALE GENOMIC DNA]</scope>
    <source>
        <strain evidence="5 6">ATCC 19377</strain>
    </source>
</reference>
<name>A0A5P9XQY9_ACITH</name>
<dbReference type="InterPro" id="IPR044946">
    <property type="entry name" value="Restrct_endonuc_typeI_TRD_sf"/>
</dbReference>
<dbReference type="Pfam" id="PF01420">
    <property type="entry name" value="Methylase_S"/>
    <property type="match status" value="1"/>
</dbReference>
<evidence type="ECO:0000259" key="4">
    <source>
        <dbReference type="Pfam" id="PF01420"/>
    </source>
</evidence>
<keyword evidence="2" id="KW-0680">Restriction system</keyword>
<dbReference type="Gene3D" id="3.90.220.20">
    <property type="entry name" value="DNA methylase specificity domains"/>
    <property type="match status" value="1"/>
</dbReference>
<evidence type="ECO:0000313" key="5">
    <source>
        <dbReference type="EMBL" id="QFX96120.1"/>
    </source>
</evidence>
<accession>A0A5P9XQY9</accession>
<dbReference type="Proteomes" id="UP000363590">
    <property type="component" value="Chromosome"/>
</dbReference>
<feature type="domain" description="Type I restriction modification DNA specificity" evidence="4">
    <location>
        <begin position="36"/>
        <end position="176"/>
    </location>
</feature>
<dbReference type="REBASE" id="342946">
    <property type="entry name" value="S.AthC19377ORF1840P"/>
</dbReference>
<dbReference type="GO" id="GO:0003677">
    <property type="term" value="F:DNA binding"/>
    <property type="evidence" value="ECO:0007669"/>
    <property type="project" value="UniProtKB-KW"/>
</dbReference>
<protein>
    <recommendedName>
        <fullName evidence="4">Type I restriction modification DNA specificity domain-containing protein</fullName>
    </recommendedName>
</protein>
<dbReference type="EMBL" id="CP045571">
    <property type="protein sequence ID" value="QFX96120.1"/>
    <property type="molecule type" value="Genomic_DNA"/>
</dbReference>
<dbReference type="PANTHER" id="PTHR30408">
    <property type="entry name" value="TYPE-1 RESTRICTION ENZYME ECOKI SPECIFICITY PROTEIN"/>
    <property type="match status" value="1"/>
</dbReference>
<dbReference type="GO" id="GO:0009307">
    <property type="term" value="P:DNA restriction-modification system"/>
    <property type="evidence" value="ECO:0007669"/>
    <property type="project" value="UniProtKB-KW"/>
</dbReference>
<sequence length="223" mass="24609">MHDIATQPGKRMDAEHYDPVVMGNNMRLKALGVTLVPLSDLADVHLPGIFTRIWAQDTEYGVPYINATDLMSYFVFGVPAQERYLSRASNVKMNSLIIRKEMILITCSGTIGRVFDVPTALDGWAGTHDMVRIIPHQPELKGFLRAYLASDFAQVQILSHTHGGQIDHVTGDQVASCLVPQFDAESILRISKLADQADQMRSGSVLFMNDALSELSEIIDHGG</sequence>
<dbReference type="KEGG" id="atx:GCD22_01841"/>
<dbReference type="SUPFAM" id="SSF116734">
    <property type="entry name" value="DNA methylase specificity domain"/>
    <property type="match status" value="1"/>
</dbReference>
<gene>
    <name evidence="5" type="ORF">GCD22_01841</name>
</gene>
<proteinExistence type="inferred from homology"/>